<dbReference type="STRING" id="331648.BST97_05240"/>
<evidence type="ECO:0000259" key="2">
    <source>
        <dbReference type="Pfam" id="PF12729"/>
    </source>
</evidence>
<dbReference type="InterPro" id="IPR024478">
    <property type="entry name" value="HlyB_4HB_MCP"/>
</dbReference>
<keyword evidence="1" id="KW-0472">Membrane</keyword>
<organism evidence="3 4">
    <name type="scientific">Nonlabens spongiae</name>
    <dbReference type="NCBI Taxonomy" id="331648"/>
    <lineage>
        <taxon>Bacteria</taxon>
        <taxon>Pseudomonadati</taxon>
        <taxon>Bacteroidota</taxon>
        <taxon>Flavobacteriia</taxon>
        <taxon>Flavobacteriales</taxon>
        <taxon>Flavobacteriaceae</taxon>
        <taxon>Nonlabens</taxon>
    </lineage>
</organism>
<reference evidence="3 4" key="1">
    <citation type="submission" date="2016-11" db="EMBL/GenBank/DDBJ databases">
        <title>Trade-off between light-utilization and light-protection in marine flavobacteria.</title>
        <authorList>
            <person name="Kumagai Y."/>
        </authorList>
    </citation>
    <scope>NUCLEOTIDE SEQUENCE [LARGE SCALE GENOMIC DNA]</scope>
    <source>
        <strain evidence="3 4">JCM 13191</strain>
    </source>
</reference>
<dbReference type="AlphaFoldDB" id="A0A1W6MIX0"/>
<dbReference type="Pfam" id="PF12729">
    <property type="entry name" value="4HB_MCP_1"/>
    <property type="match status" value="1"/>
</dbReference>
<name>A0A1W6MIX0_9FLAO</name>
<evidence type="ECO:0000313" key="4">
    <source>
        <dbReference type="Proteomes" id="UP000193431"/>
    </source>
</evidence>
<evidence type="ECO:0000256" key="1">
    <source>
        <dbReference type="SAM" id="Phobius"/>
    </source>
</evidence>
<accession>A0A1W6MIX0</accession>
<sequence length="200" mass="22663">MKTYNKIKWLLGISMVFVLIVTTNLIDRNNFIQVKDSVTSLYEDRLVAKNIIYDMSVSIHDLELAIVTDSSFQADNKIKTTKDHLENLIVRFETTKLTKEEEKVFKKFKQGVQDLSAKSAAGSRESIDSTLLQSSQLLKQKLNDLAEIQLAEGGVQMGITKKAVETVELFTSIEIYVLIFLAIVIQIIILYDPKRSSKES</sequence>
<dbReference type="RefSeq" id="WP_085766240.1">
    <property type="nucleotide sequence ID" value="NZ_CP019344.1"/>
</dbReference>
<evidence type="ECO:0000313" key="3">
    <source>
        <dbReference type="EMBL" id="ARN77436.1"/>
    </source>
</evidence>
<gene>
    <name evidence="3" type="ORF">BST97_05240</name>
</gene>
<feature type="domain" description="Chemotaxis methyl-accepting receptor HlyB-like 4HB MCP" evidence="2">
    <location>
        <begin position="1"/>
        <end position="117"/>
    </location>
</feature>
<feature type="transmembrane region" description="Helical" evidence="1">
    <location>
        <begin position="7"/>
        <end position="26"/>
    </location>
</feature>
<dbReference type="OrthoDB" id="979566at2"/>
<proteinExistence type="predicted"/>
<protein>
    <recommendedName>
        <fullName evidence="2">Chemotaxis methyl-accepting receptor HlyB-like 4HB MCP domain-containing protein</fullName>
    </recommendedName>
</protein>
<dbReference type="Proteomes" id="UP000193431">
    <property type="component" value="Chromosome"/>
</dbReference>
<keyword evidence="4" id="KW-1185">Reference proteome</keyword>
<keyword evidence="1" id="KW-0812">Transmembrane</keyword>
<keyword evidence="1" id="KW-1133">Transmembrane helix</keyword>
<feature type="transmembrane region" description="Helical" evidence="1">
    <location>
        <begin position="169"/>
        <end position="191"/>
    </location>
</feature>
<dbReference type="EMBL" id="CP019344">
    <property type="protein sequence ID" value="ARN77436.1"/>
    <property type="molecule type" value="Genomic_DNA"/>
</dbReference>